<feature type="domain" description="Ig-like" evidence="3">
    <location>
        <begin position="21"/>
        <end position="130"/>
    </location>
</feature>
<dbReference type="CDD" id="cd00098">
    <property type="entry name" value="IgC1"/>
    <property type="match status" value="1"/>
</dbReference>
<feature type="domain" description="Ig-like" evidence="3">
    <location>
        <begin position="137"/>
        <end position="241"/>
    </location>
</feature>
<feature type="domain" description="Ig-like" evidence="3">
    <location>
        <begin position="425"/>
        <end position="495"/>
    </location>
</feature>
<feature type="region of interest" description="Disordered" evidence="2">
    <location>
        <begin position="582"/>
        <end position="626"/>
    </location>
</feature>
<dbReference type="PROSITE" id="PS00290">
    <property type="entry name" value="IG_MHC"/>
    <property type="match status" value="1"/>
</dbReference>
<dbReference type="InterPro" id="IPR003006">
    <property type="entry name" value="Ig/MHC_CS"/>
</dbReference>
<dbReference type="Pfam" id="PF07654">
    <property type="entry name" value="C1-set"/>
    <property type="match status" value="2"/>
</dbReference>
<dbReference type="SMART" id="SM00409">
    <property type="entry name" value="IG"/>
    <property type="match status" value="3"/>
</dbReference>
<evidence type="ECO:0000256" key="1">
    <source>
        <dbReference type="ARBA" id="ARBA00023319"/>
    </source>
</evidence>
<gene>
    <name evidence="4" type="ORF">F7725_017595</name>
</gene>
<dbReference type="PROSITE" id="PS50835">
    <property type="entry name" value="IG_LIKE"/>
    <property type="match status" value="4"/>
</dbReference>
<evidence type="ECO:0000256" key="2">
    <source>
        <dbReference type="SAM" id="MobiDB-lite"/>
    </source>
</evidence>
<dbReference type="EMBL" id="JAAKFY010000006">
    <property type="protein sequence ID" value="KAF3856872.1"/>
    <property type="molecule type" value="Genomic_DNA"/>
</dbReference>
<comment type="caution">
    <text evidence="4">The sequence shown here is derived from an EMBL/GenBank/DDBJ whole genome shotgun (WGS) entry which is preliminary data.</text>
</comment>
<dbReference type="AlphaFoldDB" id="A0A7J5Z4W5"/>
<dbReference type="PANTHER" id="PTHR23411">
    <property type="entry name" value="TAPASIN"/>
    <property type="match status" value="1"/>
</dbReference>
<dbReference type="OrthoDB" id="9983389at2759"/>
<dbReference type="SUPFAM" id="SSF48726">
    <property type="entry name" value="Immunoglobulin"/>
    <property type="match status" value="5"/>
</dbReference>
<protein>
    <recommendedName>
        <fullName evidence="3">Ig-like domain-containing protein</fullName>
    </recommendedName>
</protein>
<dbReference type="Pfam" id="PF07686">
    <property type="entry name" value="V-set"/>
    <property type="match status" value="1"/>
</dbReference>
<dbReference type="InterPro" id="IPR013106">
    <property type="entry name" value="Ig_V-set"/>
</dbReference>
<dbReference type="InterPro" id="IPR036179">
    <property type="entry name" value="Ig-like_dom_sf"/>
</dbReference>
<name>A0A7J5Z4W5_DISMA</name>
<evidence type="ECO:0000313" key="4">
    <source>
        <dbReference type="EMBL" id="KAF3856872.1"/>
    </source>
</evidence>
<dbReference type="Gene3D" id="2.60.40.10">
    <property type="entry name" value="Immunoglobulins"/>
    <property type="match status" value="5"/>
</dbReference>
<reference evidence="4 5" key="1">
    <citation type="submission" date="2020-03" db="EMBL/GenBank/DDBJ databases">
        <title>Dissostichus mawsoni Genome sequencing and assembly.</title>
        <authorList>
            <person name="Park H."/>
        </authorList>
    </citation>
    <scope>NUCLEOTIDE SEQUENCE [LARGE SCALE GENOMIC DNA]</scope>
    <source>
        <strain evidence="4">DM0001</strain>
        <tissue evidence="4">Muscle</tissue>
    </source>
</reference>
<keyword evidence="5" id="KW-1185">Reference proteome</keyword>
<dbReference type="Proteomes" id="UP000518266">
    <property type="component" value="Unassembled WGS sequence"/>
</dbReference>
<feature type="domain" description="Ig-like" evidence="3">
    <location>
        <begin position="298"/>
        <end position="397"/>
    </location>
</feature>
<evidence type="ECO:0000259" key="3">
    <source>
        <dbReference type="PROSITE" id="PS50835"/>
    </source>
</evidence>
<dbReference type="InterPro" id="IPR007110">
    <property type="entry name" value="Ig-like_dom"/>
</dbReference>
<organism evidence="4 5">
    <name type="scientific">Dissostichus mawsoni</name>
    <name type="common">Antarctic cod</name>
    <dbReference type="NCBI Taxonomy" id="36200"/>
    <lineage>
        <taxon>Eukaryota</taxon>
        <taxon>Metazoa</taxon>
        <taxon>Chordata</taxon>
        <taxon>Craniata</taxon>
        <taxon>Vertebrata</taxon>
        <taxon>Euteleostomi</taxon>
        <taxon>Actinopterygii</taxon>
        <taxon>Neopterygii</taxon>
        <taxon>Teleostei</taxon>
        <taxon>Neoteleostei</taxon>
        <taxon>Acanthomorphata</taxon>
        <taxon>Eupercaria</taxon>
        <taxon>Perciformes</taxon>
        <taxon>Notothenioidei</taxon>
        <taxon>Nototheniidae</taxon>
        <taxon>Dissostichus</taxon>
    </lineage>
</organism>
<keyword evidence="1" id="KW-0393">Immunoglobulin domain</keyword>
<proteinExistence type="predicted"/>
<accession>A0A7J5Z4W5</accession>
<dbReference type="InterPro" id="IPR050380">
    <property type="entry name" value="Immune_Resp_Modulators"/>
</dbReference>
<dbReference type="InterPro" id="IPR003597">
    <property type="entry name" value="Ig_C1-set"/>
</dbReference>
<dbReference type="InterPro" id="IPR003599">
    <property type="entry name" value="Ig_sub"/>
</dbReference>
<dbReference type="SMART" id="SM00407">
    <property type="entry name" value="IGc1"/>
    <property type="match status" value="2"/>
</dbReference>
<sequence length="626" mass="68830">MRNQVNVYRPALLNMILTQLPRSSSDTTRQLSVLVGADVTLGCLFDKLSRLLEWSALTIEWNVVDTHAEKSVVYTFEDGRAHVNREGSEVDRMQLLQSDASLQLHNVTVGDEGLYSCRIITPVVYTETTSLEVLARPSVLLPEKAAVTEGEEKTIQCDITGFYPEKLAVTWLVLNGSHTVLAGLSPLSGVCTEMAIHNADGTFSIRSGITMHSSAVKGGEMSLMCQVEHKTYSRPYNTSVTLTVQVCCFFVFLSLSPPQPVYSVVTLIALTSVTSLLLVSAAIGGALLLYAYLCKAPPSVSEISKPSIIYAQVQTDLRCTIRGAGQRELRVRWSKLSAGSEELSEGGSLLGGGDLSDQTCLLSDCEHHTSVLTVCLTVSEDRTQYQCEVLCRGQSITRVTTVRVKGEDVERSITSIPQIPKVERSLVLCCRLENFYPQEVDLEWSRNDGEPVCGVTHFGPFSDHTRLYSLWSKIQLLMAREDERAVYSCRVYHSSFPAPGYKDALYHINTQGTPPDVMFIDCEPPCPLLGGDCTLQLCLKDCPEDVSVTWTKDGEEVPSFNTPPRNINGLYSMYTFLKLTPTKQDRAPGSGARLRTAPSRSRRRGSSPCRSHTPAPPAAEDQPADP</sequence>
<dbReference type="InterPro" id="IPR013783">
    <property type="entry name" value="Ig-like_fold"/>
</dbReference>
<evidence type="ECO:0000313" key="5">
    <source>
        <dbReference type="Proteomes" id="UP000518266"/>
    </source>
</evidence>